<gene>
    <name evidence="2" type="primary">NCL1_16401</name>
    <name evidence="2" type="ORF">TNCV_3613061</name>
</gene>
<accession>A0A8X6SHW1</accession>
<comment type="caution">
    <text evidence="2">The sequence shown here is derived from an EMBL/GenBank/DDBJ whole genome shotgun (WGS) entry which is preliminary data.</text>
</comment>
<dbReference type="InterPro" id="IPR002492">
    <property type="entry name" value="Transposase_Tc1-like"/>
</dbReference>
<dbReference type="GO" id="GO:0006313">
    <property type="term" value="P:DNA transposition"/>
    <property type="evidence" value="ECO:0007669"/>
    <property type="project" value="InterPro"/>
</dbReference>
<evidence type="ECO:0000313" key="2">
    <source>
        <dbReference type="EMBL" id="GFY14117.1"/>
    </source>
</evidence>
<name>A0A8X6SHW1_TRICX</name>
<reference evidence="2" key="1">
    <citation type="submission" date="2020-08" db="EMBL/GenBank/DDBJ databases">
        <title>Multicomponent nature underlies the extraordinary mechanical properties of spider dragline silk.</title>
        <authorList>
            <person name="Kono N."/>
            <person name="Nakamura H."/>
            <person name="Mori M."/>
            <person name="Yoshida Y."/>
            <person name="Ohtoshi R."/>
            <person name="Malay A.D."/>
            <person name="Moran D.A.P."/>
            <person name="Tomita M."/>
            <person name="Numata K."/>
            <person name="Arakawa K."/>
        </authorList>
    </citation>
    <scope>NUCLEOTIDE SEQUENCE</scope>
</reference>
<dbReference type="GO" id="GO:0015074">
    <property type="term" value="P:DNA integration"/>
    <property type="evidence" value="ECO:0007669"/>
    <property type="project" value="InterPro"/>
</dbReference>
<dbReference type="EMBL" id="BMAU01021327">
    <property type="protein sequence ID" value="GFY14117.1"/>
    <property type="molecule type" value="Genomic_DNA"/>
</dbReference>
<evidence type="ECO:0000259" key="1">
    <source>
        <dbReference type="Pfam" id="PF01498"/>
    </source>
</evidence>
<dbReference type="GO" id="GO:0003677">
    <property type="term" value="F:DNA binding"/>
    <property type="evidence" value="ECO:0007669"/>
    <property type="project" value="InterPro"/>
</dbReference>
<feature type="domain" description="Transposase Tc1-like" evidence="1">
    <location>
        <begin position="59"/>
        <end position="116"/>
    </location>
</feature>
<protein>
    <submittedName>
        <fullName evidence="2">Transposable element Tcb2 transposase</fullName>
    </submittedName>
</protein>
<evidence type="ECO:0000313" key="3">
    <source>
        <dbReference type="Proteomes" id="UP000887159"/>
    </source>
</evidence>
<dbReference type="AlphaFoldDB" id="A0A8X6SHW1"/>
<keyword evidence="3" id="KW-1185">Reference proteome</keyword>
<organism evidence="2 3">
    <name type="scientific">Trichonephila clavipes</name>
    <name type="common">Golden silk orbweaver</name>
    <name type="synonym">Nephila clavipes</name>
    <dbReference type="NCBI Taxonomy" id="2585209"/>
    <lineage>
        <taxon>Eukaryota</taxon>
        <taxon>Metazoa</taxon>
        <taxon>Ecdysozoa</taxon>
        <taxon>Arthropoda</taxon>
        <taxon>Chelicerata</taxon>
        <taxon>Arachnida</taxon>
        <taxon>Araneae</taxon>
        <taxon>Araneomorphae</taxon>
        <taxon>Entelegynae</taxon>
        <taxon>Araneoidea</taxon>
        <taxon>Nephilidae</taxon>
        <taxon>Trichonephila</taxon>
    </lineage>
</organism>
<proteinExistence type="predicted"/>
<dbReference type="Pfam" id="PF01498">
    <property type="entry name" value="HTH_Tnp_Tc3_2"/>
    <property type="match status" value="1"/>
</dbReference>
<sequence length="164" mass="18926">MGLREGGFSYRAIGARVQRNSSTVIRVWKQWTDEHPTTRKTGSVQWEVTSARYDRHLLRRASSTQLAAHWSTATDVLMSASSIRRRLLNRGLRSRVPLYRIPLMANHRRLQWAHERRAWQADCTLLFFQMNHSSICGTMRAPFELDAMPVNVSFQSALSNDIVV</sequence>
<dbReference type="Proteomes" id="UP000887159">
    <property type="component" value="Unassembled WGS sequence"/>
</dbReference>